<comment type="caution">
    <text evidence="2">The sequence shown here is derived from an EMBL/GenBank/DDBJ whole genome shotgun (WGS) entry which is preliminary data.</text>
</comment>
<evidence type="ECO:0000256" key="1">
    <source>
        <dbReference type="SAM" id="MobiDB-lite"/>
    </source>
</evidence>
<keyword evidence="3" id="KW-1185">Reference proteome</keyword>
<dbReference type="Proteomes" id="UP000245383">
    <property type="component" value="Unassembled WGS sequence"/>
</dbReference>
<evidence type="ECO:0000313" key="3">
    <source>
        <dbReference type="Proteomes" id="UP000245383"/>
    </source>
</evidence>
<dbReference type="AlphaFoldDB" id="A0A2T9YMF5"/>
<gene>
    <name evidence="2" type="ORF">BB561_003230</name>
</gene>
<feature type="compositionally biased region" description="Low complexity" evidence="1">
    <location>
        <begin position="97"/>
        <end position="115"/>
    </location>
</feature>
<evidence type="ECO:0000313" key="2">
    <source>
        <dbReference type="EMBL" id="PVU93518.1"/>
    </source>
</evidence>
<reference evidence="2 3" key="1">
    <citation type="journal article" date="2018" name="MBio">
        <title>Comparative Genomics Reveals the Core Gene Toolbox for the Fungus-Insect Symbiosis.</title>
        <authorList>
            <person name="Wang Y."/>
            <person name="Stata M."/>
            <person name="Wang W."/>
            <person name="Stajich J.E."/>
            <person name="White M.M."/>
            <person name="Moncalvo J.M."/>
        </authorList>
    </citation>
    <scope>NUCLEOTIDE SEQUENCE [LARGE SCALE GENOMIC DNA]</scope>
    <source>
        <strain evidence="2 3">SWE-8-4</strain>
    </source>
</reference>
<organism evidence="2 3">
    <name type="scientific">Smittium simulii</name>
    <dbReference type="NCBI Taxonomy" id="133385"/>
    <lineage>
        <taxon>Eukaryota</taxon>
        <taxon>Fungi</taxon>
        <taxon>Fungi incertae sedis</taxon>
        <taxon>Zoopagomycota</taxon>
        <taxon>Kickxellomycotina</taxon>
        <taxon>Harpellomycetes</taxon>
        <taxon>Harpellales</taxon>
        <taxon>Legeriomycetaceae</taxon>
        <taxon>Smittium</taxon>
    </lineage>
</organism>
<name>A0A2T9YMF5_9FUNG</name>
<sequence>MFSTFPGQKNSLNAVLDELCLPDIQCGTGYIGIDCLIKDTKIEGTISCHIKGKPGQSKKGIDLTRYPENTGNFFKLSDYDNYINTVCKKAAAPAVEAAPPQQSPEVVQVPPEAVPGSLRESCHSL</sequence>
<dbReference type="EMBL" id="MBFR01000126">
    <property type="protein sequence ID" value="PVU93518.1"/>
    <property type="molecule type" value="Genomic_DNA"/>
</dbReference>
<protein>
    <submittedName>
        <fullName evidence="2">Uncharacterized protein</fullName>
    </submittedName>
</protein>
<feature type="region of interest" description="Disordered" evidence="1">
    <location>
        <begin position="97"/>
        <end position="125"/>
    </location>
</feature>
<accession>A0A2T9YMF5</accession>
<proteinExistence type="predicted"/>